<evidence type="ECO:0000256" key="5">
    <source>
        <dbReference type="SAM" id="MobiDB-lite"/>
    </source>
</evidence>
<dbReference type="HOGENOM" id="CLU_056549_1_0_6"/>
<dbReference type="UniPathway" id="UPA00917"/>
<feature type="region of interest" description="Disordered" evidence="5">
    <location>
        <begin position="270"/>
        <end position="369"/>
    </location>
</feature>
<dbReference type="eggNOG" id="ENOG502Z9Y0">
    <property type="taxonomic scope" value="Bacteria"/>
</dbReference>
<sequence>MSKKPGAGSASASGSEGPWDEFQRKASEAWQDWARQSIPTPPDAAPAADWTERIRAGLDGYYGWLGQLGAATGAGAAGASAAGAEPGSAGSQPWGHWIEAMQRGDFKAMQALLMQTPGLGSGRAEQERQKALIAAWMEYLAASQAYEALLRRSQIKGGEVLRDRLDRLCAENGSFESLRQIYDEWIDSAEAAYMDAALSEEFSRAYGALVNAQVRLRELQREHIEQQARTWGLPVSGDVDALGERVESLRRELRQSQRRLAELEARLDAREAPARDASVKPATKARASAGSKRATSVAKGVASQEQTVIRRNKGARSAPPASSDSKVAKTAAGARRGAAKPEAGVDKPVARAPKARRTTGKVPGSRRGD</sequence>
<dbReference type="OrthoDB" id="6115526at2"/>
<dbReference type="GO" id="GO:0042619">
    <property type="term" value="P:poly-hydroxybutyrate biosynthetic process"/>
    <property type="evidence" value="ECO:0007669"/>
    <property type="project" value="UniProtKB-KW"/>
</dbReference>
<feature type="coiled-coil region" evidence="4">
    <location>
        <begin position="209"/>
        <end position="266"/>
    </location>
</feature>
<accession>H8L3C3</accession>
<evidence type="ECO:0000256" key="1">
    <source>
        <dbReference type="ARBA" id="ARBA00004683"/>
    </source>
</evidence>
<evidence type="ECO:0000256" key="4">
    <source>
        <dbReference type="SAM" id="Coils"/>
    </source>
</evidence>
<dbReference type="EMBL" id="CP003350">
    <property type="protein sequence ID" value="AFC85559.1"/>
    <property type="molecule type" value="Genomic_DNA"/>
</dbReference>
<comment type="pathway">
    <text evidence="1">Biopolymer metabolism; poly-(R)-3-hydroxybutanoate biosynthesis.</text>
</comment>
<dbReference type="RefSeq" id="WP_014402565.1">
    <property type="nucleotide sequence ID" value="NC_017033.1"/>
</dbReference>
<proteinExistence type="predicted"/>
<dbReference type="InterPro" id="IPR010123">
    <property type="entry name" value="PHA_synth_III_E"/>
</dbReference>
<dbReference type="Pfam" id="PF09712">
    <property type="entry name" value="PHA_synth_III_E"/>
    <property type="match status" value="1"/>
</dbReference>
<evidence type="ECO:0000313" key="7">
    <source>
        <dbReference type="Proteomes" id="UP000005234"/>
    </source>
</evidence>
<keyword evidence="3" id="KW-0583">PHB biosynthesis</keyword>
<feature type="region of interest" description="Disordered" evidence="5">
    <location>
        <begin position="1"/>
        <end position="48"/>
    </location>
</feature>
<evidence type="ECO:0000256" key="2">
    <source>
        <dbReference type="ARBA" id="ARBA00019066"/>
    </source>
</evidence>
<protein>
    <recommendedName>
        <fullName evidence="2">Poly(3-hydroxyalkanoate) polymerase subunit PhaE</fullName>
    </recommendedName>
</protein>
<feature type="compositionally biased region" description="Low complexity" evidence="5">
    <location>
        <begin position="1"/>
        <end position="15"/>
    </location>
</feature>
<dbReference type="KEGG" id="fau:Fraau_1099"/>
<dbReference type="STRING" id="767434.Fraau_1099"/>
<dbReference type="Proteomes" id="UP000005234">
    <property type="component" value="Chromosome"/>
</dbReference>
<dbReference type="AlphaFoldDB" id="H8L3C3"/>
<keyword evidence="4" id="KW-0175">Coiled coil</keyword>
<reference evidence="6" key="1">
    <citation type="submission" date="2012-02" db="EMBL/GenBank/DDBJ databases">
        <title>The complete genome of Frateuria aurantia DSM 6220.</title>
        <authorList>
            <consortium name="US DOE Joint Genome Institute (JGI-PGF)"/>
            <person name="Lucas S."/>
            <person name="Copeland A."/>
            <person name="Lapidus A."/>
            <person name="Glavina del Rio T."/>
            <person name="Dalin E."/>
            <person name="Tice H."/>
            <person name="Bruce D."/>
            <person name="Goodwin L."/>
            <person name="Pitluck S."/>
            <person name="Peters L."/>
            <person name="Ovchinnikova G."/>
            <person name="Teshima H."/>
            <person name="Kyrpides N."/>
            <person name="Mavromatis K."/>
            <person name="Ivanova N."/>
            <person name="Brettin T."/>
            <person name="Detter J.C."/>
            <person name="Han C."/>
            <person name="Larimer F."/>
            <person name="Land M."/>
            <person name="Hauser L."/>
            <person name="Markowitz V."/>
            <person name="Cheng J.-F."/>
            <person name="Hugenholtz P."/>
            <person name="Woyke T."/>
            <person name="Wu D."/>
            <person name="Brambilla E."/>
            <person name="Klenk H.-P."/>
            <person name="Eisen J.A."/>
        </authorList>
    </citation>
    <scope>NUCLEOTIDE SEQUENCE</scope>
    <source>
        <strain evidence="6">DSM 6220</strain>
    </source>
</reference>
<keyword evidence="7" id="KW-1185">Reference proteome</keyword>
<name>H8L3C3_FRAAD</name>
<evidence type="ECO:0000313" key="6">
    <source>
        <dbReference type="EMBL" id="AFC85559.1"/>
    </source>
</evidence>
<organism evidence="6 7">
    <name type="scientific">Frateuria aurantia (strain ATCC 33424 / DSM 6220 / KCTC 2777 / LMG 1558 / NBRC 3245 / NCIMB 13370)</name>
    <name type="common">Acetobacter aurantius</name>
    <dbReference type="NCBI Taxonomy" id="767434"/>
    <lineage>
        <taxon>Bacteria</taxon>
        <taxon>Pseudomonadati</taxon>
        <taxon>Pseudomonadota</taxon>
        <taxon>Gammaproteobacteria</taxon>
        <taxon>Lysobacterales</taxon>
        <taxon>Rhodanobacteraceae</taxon>
        <taxon>Frateuria</taxon>
    </lineage>
</organism>
<gene>
    <name evidence="6" type="ordered locus">Fraau_1099</name>
</gene>
<evidence type="ECO:0000256" key="3">
    <source>
        <dbReference type="ARBA" id="ARBA00022752"/>
    </source>
</evidence>